<evidence type="ECO:0000313" key="1">
    <source>
        <dbReference type="EMBL" id="MFC3113931.1"/>
    </source>
</evidence>
<accession>A0ABV7FB59</accession>
<comment type="caution">
    <text evidence="1">The sequence shown here is derived from an EMBL/GenBank/DDBJ whole genome shotgun (WGS) entry which is preliminary data.</text>
</comment>
<evidence type="ECO:0000313" key="2">
    <source>
        <dbReference type="Proteomes" id="UP001595555"/>
    </source>
</evidence>
<reference evidence="2" key="1">
    <citation type="journal article" date="2019" name="Int. J. Syst. Evol. Microbiol.">
        <title>The Global Catalogue of Microorganisms (GCM) 10K type strain sequencing project: providing services to taxonomists for standard genome sequencing and annotation.</title>
        <authorList>
            <consortium name="The Broad Institute Genomics Platform"/>
            <consortium name="The Broad Institute Genome Sequencing Center for Infectious Disease"/>
            <person name="Wu L."/>
            <person name="Ma J."/>
        </authorList>
    </citation>
    <scope>NUCLEOTIDE SEQUENCE [LARGE SCALE GENOMIC DNA]</scope>
    <source>
        <strain evidence="2">KCTC 52237</strain>
    </source>
</reference>
<keyword evidence="2" id="KW-1185">Reference proteome</keyword>
<protein>
    <submittedName>
        <fullName evidence="1">Uncharacterized protein</fullName>
    </submittedName>
</protein>
<name>A0ABV7FB59_9GAMM</name>
<organism evidence="1 2">
    <name type="scientific">Cellvibrio fontiphilus</name>
    <dbReference type="NCBI Taxonomy" id="1815559"/>
    <lineage>
        <taxon>Bacteria</taxon>
        <taxon>Pseudomonadati</taxon>
        <taxon>Pseudomonadota</taxon>
        <taxon>Gammaproteobacteria</taxon>
        <taxon>Cellvibrionales</taxon>
        <taxon>Cellvibrionaceae</taxon>
        <taxon>Cellvibrio</taxon>
    </lineage>
</organism>
<gene>
    <name evidence="1" type="ORF">ACFODX_00075</name>
</gene>
<sequence length="259" mass="29515">MINEWQRQSYLSALGIENYMPRMCLPFAAQSRACLLPDLAPGQEISTSILSESQDAALDLNPISVQKSSSISASEILTDIIPVKKMTVTVNAETILQQLEIKKSPELNPFSLSIWRPVTGFLIIDARNSSLALPTELLLKNILLSYLPSQELDLREEVMRWPMVENRFVARTEDDARNELQTWLSVENELRPIQKLWLMGNNAARYWLEDNSPISESYWQQRSVVTHSSTQTLVAWVTPSLIELLQQPELKARFWATVT</sequence>
<dbReference type="RefSeq" id="WP_378114810.1">
    <property type="nucleotide sequence ID" value="NZ_JBHRTF010000001.1"/>
</dbReference>
<proteinExistence type="predicted"/>
<dbReference type="EMBL" id="JBHRTF010000001">
    <property type="protein sequence ID" value="MFC3113931.1"/>
    <property type="molecule type" value="Genomic_DNA"/>
</dbReference>
<dbReference type="Proteomes" id="UP001595555">
    <property type="component" value="Unassembled WGS sequence"/>
</dbReference>